<feature type="compositionally biased region" description="Polar residues" evidence="2">
    <location>
        <begin position="61"/>
        <end position="71"/>
    </location>
</feature>
<dbReference type="GeneID" id="28734408"/>
<evidence type="ECO:0000313" key="3">
    <source>
        <dbReference type="EMBL" id="KPI45153.1"/>
    </source>
</evidence>
<comment type="caution">
    <text evidence="3">The sequence shown here is derived from an EMBL/GenBank/DDBJ whole genome shotgun (WGS) entry which is preliminary data.</text>
</comment>
<feature type="compositionally biased region" description="Low complexity" evidence="2">
    <location>
        <begin position="620"/>
        <end position="634"/>
    </location>
</feature>
<feature type="compositionally biased region" description="Basic and acidic residues" evidence="2">
    <location>
        <begin position="651"/>
        <end position="660"/>
    </location>
</feature>
<gene>
    <name evidence="3" type="ORF">AB675_2549</name>
</gene>
<feature type="compositionally biased region" description="Basic and acidic residues" evidence="2">
    <location>
        <begin position="355"/>
        <end position="366"/>
    </location>
</feature>
<feature type="compositionally biased region" description="Low complexity" evidence="2">
    <location>
        <begin position="546"/>
        <end position="559"/>
    </location>
</feature>
<evidence type="ECO:0000256" key="1">
    <source>
        <dbReference type="SAM" id="Coils"/>
    </source>
</evidence>
<feature type="compositionally biased region" description="Low complexity" evidence="2">
    <location>
        <begin position="684"/>
        <end position="695"/>
    </location>
</feature>
<organism evidence="3 4">
    <name type="scientific">Cyphellophora attinorum</name>
    <dbReference type="NCBI Taxonomy" id="1664694"/>
    <lineage>
        <taxon>Eukaryota</taxon>
        <taxon>Fungi</taxon>
        <taxon>Dikarya</taxon>
        <taxon>Ascomycota</taxon>
        <taxon>Pezizomycotina</taxon>
        <taxon>Eurotiomycetes</taxon>
        <taxon>Chaetothyriomycetidae</taxon>
        <taxon>Chaetothyriales</taxon>
        <taxon>Cyphellophoraceae</taxon>
        <taxon>Cyphellophora</taxon>
    </lineage>
</organism>
<sequence length="790" mass="88125">MPVTTRRAGPPAGGYQELPEVTRKRKVIPTFYIPPPSTPEPASPEPASPVTAYPEQPLSEPASSPSQFVPSSPTPAPISPEASRLRRLASLIVNVVRTNTPQAVRTPKRPLEDDSDDEHRPKRINSESRASILKFDPFDPNRKRSAIIDPKTPISRRLASIRSTQSARQPTRKGEQTRMLLNQLGPKTPLVQTPAQPEPSPVSTPSRQGILGTIAGSVTRTFRRTFFGGGSDTAQQSPAGSTIEPNPFENNNVPKAATRTNRPPSKSRRTKPQTSNQQPSVEDSAEEGEEFQTIQIVGTNKRKMDDQDAPPVKKQRMLNADEFGNPTGRYGLQDDWLEIDDEDDEEVATPEESEEPRAAEPENSYKDLEHFQPSSLKRKGILKAAGNAPVNGQNTKKVGFGQNEVKTYYNNSFGPAGIYTGTLFRDDKDPVMTPQTNAFNNDSTPSTHGSAGYTPGPHYLHEVGGAFIADSPTTVDNTRTNVVEQHWAARGADQEEKQSYQHKVDALENAAKKKEKAERQKLAFQQAAYNEMRGIKPTYKGTKEYTNGNINKNINQNTNPSGRFQAPEPEDDDDSVLQEEEPEVTQIPNAPKISHAALPGSNDRLTKARQEAQQYKPKQASRLSQVSAARSRSSSPPPPEAGGTQQLSDEETMREAEEWAKGLTWPEPNTYEESARNRAERQAAFEAEDAQQQQEVEQHEETPEERAKRLDDEQQMREADEWAKSIKWPKLKTYVEAGLCSEYIDNLIRSRWTEDDSRIAHEFWSKEFDEVDRMMNAAKAEGKELELLYE</sequence>
<dbReference type="AlphaFoldDB" id="A0A0N1HH16"/>
<dbReference type="RefSeq" id="XP_018005116.1">
    <property type="nucleotide sequence ID" value="XM_018142528.1"/>
</dbReference>
<feature type="compositionally biased region" description="Polar residues" evidence="2">
    <location>
        <begin position="232"/>
        <end position="264"/>
    </location>
</feature>
<reference evidence="3 4" key="1">
    <citation type="submission" date="2015-06" db="EMBL/GenBank/DDBJ databases">
        <title>Draft genome of the ant-associated black yeast Phialophora attae CBS 131958.</title>
        <authorList>
            <person name="Moreno L.F."/>
            <person name="Stielow B.J."/>
            <person name="de Hoog S."/>
            <person name="Vicente V.A."/>
            <person name="Weiss V.A."/>
            <person name="de Vries M."/>
            <person name="Cruz L.M."/>
            <person name="Souza E.M."/>
        </authorList>
    </citation>
    <scope>NUCLEOTIDE SEQUENCE [LARGE SCALE GENOMIC DNA]</scope>
    <source>
        <strain evidence="3 4">CBS 131958</strain>
    </source>
</reference>
<dbReference type="OrthoDB" id="4157485at2759"/>
<feature type="compositionally biased region" description="Basic and acidic residues" evidence="2">
    <location>
        <begin position="673"/>
        <end position="683"/>
    </location>
</feature>
<feature type="compositionally biased region" description="Acidic residues" evidence="2">
    <location>
        <begin position="335"/>
        <end position="354"/>
    </location>
</feature>
<name>A0A0N1HH16_9EURO</name>
<dbReference type="EMBL" id="LFJN01000002">
    <property type="protein sequence ID" value="KPI45153.1"/>
    <property type="molecule type" value="Genomic_DNA"/>
</dbReference>
<feature type="coiled-coil region" evidence="1">
    <location>
        <begin position="497"/>
        <end position="527"/>
    </location>
</feature>
<feature type="compositionally biased region" description="Acidic residues" evidence="2">
    <location>
        <begin position="568"/>
        <end position="583"/>
    </location>
</feature>
<feature type="compositionally biased region" description="Pro residues" evidence="2">
    <location>
        <begin position="32"/>
        <end position="47"/>
    </location>
</feature>
<feature type="region of interest" description="Disordered" evidence="2">
    <location>
        <begin position="1"/>
        <end position="209"/>
    </location>
</feature>
<keyword evidence="4" id="KW-1185">Reference proteome</keyword>
<feature type="region of interest" description="Disordered" evidence="2">
    <location>
        <begin position="224"/>
        <end position="366"/>
    </location>
</feature>
<feature type="region of interest" description="Disordered" evidence="2">
    <location>
        <begin position="538"/>
        <end position="718"/>
    </location>
</feature>
<dbReference type="VEuPathDB" id="FungiDB:AB675_2549"/>
<dbReference type="Proteomes" id="UP000038010">
    <property type="component" value="Unassembled WGS sequence"/>
</dbReference>
<proteinExistence type="predicted"/>
<feature type="compositionally biased region" description="Basic and acidic residues" evidence="2">
    <location>
        <begin position="696"/>
        <end position="718"/>
    </location>
</feature>
<accession>A0A0N1HH16</accession>
<protein>
    <submittedName>
        <fullName evidence="3">Uncharacterized protein</fullName>
    </submittedName>
</protein>
<evidence type="ECO:0000256" key="2">
    <source>
        <dbReference type="SAM" id="MobiDB-lite"/>
    </source>
</evidence>
<feature type="compositionally biased region" description="Basic and acidic residues" evidence="2">
    <location>
        <begin position="109"/>
        <end position="126"/>
    </location>
</feature>
<feature type="compositionally biased region" description="Polar residues" evidence="2">
    <location>
        <begin position="272"/>
        <end position="281"/>
    </location>
</feature>
<keyword evidence="1" id="KW-0175">Coiled coil</keyword>
<evidence type="ECO:0000313" key="4">
    <source>
        <dbReference type="Proteomes" id="UP000038010"/>
    </source>
</evidence>